<dbReference type="Gene3D" id="3.30.70.100">
    <property type="match status" value="1"/>
</dbReference>
<accession>A0A5C6RTD7</accession>
<dbReference type="AlphaFoldDB" id="A0A5C6RTD7"/>
<comment type="caution">
    <text evidence="2">The sequence shown here is derived from an EMBL/GenBank/DDBJ whole genome shotgun (WGS) entry which is preliminary data.</text>
</comment>
<gene>
    <name evidence="2" type="ORF">FRY97_06095</name>
</gene>
<dbReference type="GO" id="GO:0004497">
    <property type="term" value="F:monooxygenase activity"/>
    <property type="evidence" value="ECO:0007669"/>
    <property type="project" value="UniProtKB-KW"/>
</dbReference>
<evidence type="ECO:0000313" key="3">
    <source>
        <dbReference type="Proteomes" id="UP000321580"/>
    </source>
</evidence>
<proteinExistence type="predicted"/>
<dbReference type="EMBL" id="VOOR01000009">
    <property type="protein sequence ID" value="TXB65548.1"/>
    <property type="molecule type" value="Genomic_DNA"/>
</dbReference>
<sequence length="98" mass="11462">MIKRIVKLTFRQDAISGFQTIFDQSCEKIRAFDGCQHLELWQDVDAPEVFFTYSYWDSEAALNAYRHSALFQATWANTKKLFAAKPQAWSVQLKRQLP</sequence>
<dbReference type="SUPFAM" id="SSF54909">
    <property type="entry name" value="Dimeric alpha+beta barrel"/>
    <property type="match status" value="1"/>
</dbReference>
<reference evidence="2 3" key="1">
    <citation type="submission" date="2019-08" db="EMBL/GenBank/DDBJ databases">
        <title>Genome of Phaeodactylibacter luteus.</title>
        <authorList>
            <person name="Bowman J.P."/>
        </authorList>
    </citation>
    <scope>NUCLEOTIDE SEQUENCE [LARGE SCALE GENOMIC DNA]</scope>
    <source>
        <strain evidence="2 3">KCTC 42180</strain>
    </source>
</reference>
<organism evidence="2 3">
    <name type="scientific">Phaeodactylibacter luteus</name>
    <dbReference type="NCBI Taxonomy" id="1564516"/>
    <lineage>
        <taxon>Bacteria</taxon>
        <taxon>Pseudomonadati</taxon>
        <taxon>Bacteroidota</taxon>
        <taxon>Saprospiria</taxon>
        <taxon>Saprospirales</taxon>
        <taxon>Haliscomenobacteraceae</taxon>
        <taxon>Phaeodactylibacter</taxon>
    </lineage>
</organism>
<dbReference type="InterPro" id="IPR007138">
    <property type="entry name" value="ABM_dom"/>
</dbReference>
<keyword evidence="2" id="KW-0503">Monooxygenase</keyword>
<dbReference type="PROSITE" id="PS51725">
    <property type="entry name" value="ABM"/>
    <property type="match status" value="1"/>
</dbReference>
<evidence type="ECO:0000259" key="1">
    <source>
        <dbReference type="PROSITE" id="PS51725"/>
    </source>
</evidence>
<keyword evidence="3" id="KW-1185">Reference proteome</keyword>
<dbReference type="Pfam" id="PF03992">
    <property type="entry name" value="ABM"/>
    <property type="match status" value="1"/>
</dbReference>
<evidence type="ECO:0000313" key="2">
    <source>
        <dbReference type="EMBL" id="TXB65548.1"/>
    </source>
</evidence>
<dbReference type="OrthoDB" id="1120859at2"/>
<dbReference type="InterPro" id="IPR011008">
    <property type="entry name" value="Dimeric_a/b-barrel"/>
</dbReference>
<feature type="domain" description="ABM" evidence="1">
    <location>
        <begin position="2"/>
        <end position="93"/>
    </location>
</feature>
<name>A0A5C6RTD7_9BACT</name>
<keyword evidence="2" id="KW-0560">Oxidoreductase</keyword>
<protein>
    <submittedName>
        <fullName evidence="2">Antibiotic biosynthesis monooxygenase</fullName>
    </submittedName>
</protein>
<dbReference type="RefSeq" id="WP_147166557.1">
    <property type="nucleotide sequence ID" value="NZ_VOOR01000009.1"/>
</dbReference>
<dbReference type="Proteomes" id="UP000321580">
    <property type="component" value="Unassembled WGS sequence"/>
</dbReference>